<dbReference type="Pfam" id="PF07980">
    <property type="entry name" value="SusD_RagB"/>
    <property type="match status" value="1"/>
</dbReference>
<protein>
    <submittedName>
        <fullName evidence="8">RagB/SusD family nutrient uptake outer membrane protein</fullName>
    </submittedName>
</protein>
<keyword evidence="4" id="KW-0472">Membrane</keyword>
<keyword evidence="9" id="KW-1185">Reference proteome</keyword>
<dbReference type="InterPro" id="IPR011990">
    <property type="entry name" value="TPR-like_helical_dom_sf"/>
</dbReference>
<accession>A0ABU5HTW7</accession>
<evidence type="ECO:0000256" key="5">
    <source>
        <dbReference type="ARBA" id="ARBA00023237"/>
    </source>
</evidence>
<dbReference type="Pfam" id="PF14322">
    <property type="entry name" value="SusD-like_3"/>
    <property type="match status" value="1"/>
</dbReference>
<feature type="domain" description="SusD-like N-terminal" evidence="7">
    <location>
        <begin position="82"/>
        <end position="229"/>
    </location>
</feature>
<evidence type="ECO:0000259" key="6">
    <source>
        <dbReference type="Pfam" id="PF07980"/>
    </source>
</evidence>
<gene>
    <name evidence="8" type="ORF">QHG74_18155</name>
</gene>
<evidence type="ECO:0000313" key="8">
    <source>
        <dbReference type="EMBL" id="MDY7259635.1"/>
    </source>
</evidence>
<comment type="caution">
    <text evidence="8">The sequence shown here is derived from an EMBL/GenBank/DDBJ whole genome shotgun (WGS) entry which is preliminary data.</text>
</comment>
<comment type="subcellular location">
    <subcellularLocation>
        <location evidence="1">Cell outer membrane</location>
    </subcellularLocation>
</comment>
<comment type="similarity">
    <text evidence="2">Belongs to the SusD family.</text>
</comment>
<name>A0ABU5HTW7_9BACE</name>
<evidence type="ECO:0000256" key="2">
    <source>
        <dbReference type="ARBA" id="ARBA00006275"/>
    </source>
</evidence>
<dbReference type="RefSeq" id="WP_321020002.1">
    <property type="nucleotide sequence ID" value="NZ_JARZAK010000013.1"/>
</dbReference>
<evidence type="ECO:0000256" key="3">
    <source>
        <dbReference type="ARBA" id="ARBA00022729"/>
    </source>
</evidence>
<evidence type="ECO:0000256" key="4">
    <source>
        <dbReference type="ARBA" id="ARBA00023136"/>
    </source>
</evidence>
<dbReference type="SUPFAM" id="SSF48452">
    <property type="entry name" value="TPR-like"/>
    <property type="match status" value="1"/>
</dbReference>
<dbReference type="Proteomes" id="UP001292913">
    <property type="component" value="Unassembled WGS sequence"/>
</dbReference>
<reference evidence="8 9" key="1">
    <citation type="submission" date="2023-04" db="EMBL/GenBank/DDBJ databases">
        <title>Bacteroides pacosi sp. nov., isolated from the fecal material of an alpaca.</title>
        <authorList>
            <person name="Miller S."/>
            <person name="Hendry M."/>
            <person name="King J."/>
            <person name="Sankaranarayanan K."/>
            <person name="Lawson P.A."/>
        </authorList>
    </citation>
    <scope>NUCLEOTIDE SEQUENCE [LARGE SCALE GENOMIC DNA]</scope>
    <source>
        <strain evidence="8 9">A2-P53</strain>
    </source>
</reference>
<evidence type="ECO:0000259" key="7">
    <source>
        <dbReference type="Pfam" id="PF14322"/>
    </source>
</evidence>
<dbReference type="InterPro" id="IPR033985">
    <property type="entry name" value="SusD-like_N"/>
</dbReference>
<evidence type="ECO:0000256" key="1">
    <source>
        <dbReference type="ARBA" id="ARBA00004442"/>
    </source>
</evidence>
<dbReference type="Gene3D" id="1.25.40.390">
    <property type="match status" value="1"/>
</dbReference>
<keyword evidence="3" id="KW-0732">Signal</keyword>
<sequence length="625" mass="72372">MMNKCIYILLAGFFLLLNVGCEDFLDKREDAGGLDETSVYANYESIRGFLDGVYSKLDNYNWFESADGGSYGRTYVGVMADEMAATYNSTVFAKFFSGSWLLTGKSENVTEIGNGDKTPIGKAYPSLRIVNRVIANIDKVPLTEEQKKEILGQAYFYRAWFYFSVIKRYGGMPIIDRVFEGGDDDLPRVTYHESSDWMIGDIDKAIAMLPDTWENMQYGRPTKLAAMAFKEMALLYDASPLMQNDLNSIEVKTYDRERAKKAAQAAWQAIKYMKDNEGVTGVRMETKEEYTNIFWFPDTQIKQPEHIWTRRSMKNTTDRSKTLRAFWLYPELATGTGAEAFAMSCPTLNAVNMYERQGDDGIYYPIDDPRSGYEFDPEHAFTKRDPRFYNNILIPGDKWGTYQNGATYYIRLWVGSKPYNDFLTSKHSNGREISGFMCRKFLWEDAHGQHFPSGNDKWLRYCAQTVFIRVAQLYLDFAEASFEATGSATATVENCGMTAEEAINLVRNRVDVTDLPSDIVNDPEKFREAYRRERGVELMFEHHRWWDVRRWMIMHDLFKTAYPLQGVKFHPVGSYGDKTRPESFTYEKFDMTKEVRGFSNMRNYWYPLPQHDVDALRNLQQNPGW</sequence>
<proteinExistence type="inferred from homology"/>
<feature type="domain" description="RagB/SusD" evidence="6">
    <location>
        <begin position="304"/>
        <end position="625"/>
    </location>
</feature>
<keyword evidence="5" id="KW-0998">Cell outer membrane</keyword>
<dbReference type="EMBL" id="JARZAK010000013">
    <property type="protein sequence ID" value="MDY7259635.1"/>
    <property type="molecule type" value="Genomic_DNA"/>
</dbReference>
<dbReference type="InterPro" id="IPR012944">
    <property type="entry name" value="SusD_RagB_dom"/>
</dbReference>
<organism evidence="8 9">
    <name type="scientific">Bacteroides vicugnae</name>
    <dbReference type="NCBI Taxonomy" id="3037989"/>
    <lineage>
        <taxon>Bacteria</taxon>
        <taxon>Pseudomonadati</taxon>
        <taxon>Bacteroidota</taxon>
        <taxon>Bacteroidia</taxon>
        <taxon>Bacteroidales</taxon>
        <taxon>Bacteroidaceae</taxon>
        <taxon>Bacteroides</taxon>
    </lineage>
</organism>
<evidence type="ECO:0000313" key="9">
    <source>
        <dbReference type="Proteomes" id="UP001292913"/>
    </source>
</evidence>